<dbReference type="Proteomes" id="UP000800035">
    <property type="component" value="Unassembled WGS sequence"/>
</dbReference>
<dbReference type="OrthoDB" id="3904217at2759"/>
<name>A0A6A5TN29_9PLEO</name>
<protein>
    <recommendedName>
        <fullName evidence="2">Lipocalin-like domain-containing protein</fullName>
    </recommendedName>
</protein>
<feature type="chain" id="PRO_5025407237" description="Lipocalin-like domain-containing protein" evidence="1">
    <location>
        <begin position="21"/>
        <end position="167"/>
    </location>
</feature>
<organism evidence="3 4">
    <name type="scientific">Byssothecium circinans</name>
    <dbReference type="NCBI Taxonomy" id="147558"/>
    <lineage>
        <taxon>Eukaryota</taxon>
        <taxon>Fungi</taxon>
        <taxon>Dikarya</taxon>
        <taxon>Ascomycota</taxon>
        <taxon>Pezizomycotina</taxon>
        <taxon>Dothideomycetes</taxon>
        <taxon>Pleosporomycetidae</taxon>
        <taxon>Pleosporales</taxon>
        <taxon>Massarineae</taxon>
        <taxon>Massarinaceae</taxon>
        <taxon>Byssothecium</taxon>
    </lineage>
</organism>
<evidence type="ECO:0000313" key="4">
    <source>
        <dbReference type="Proteomes" id="UP000800035"/>
    </source>
</evidence>
<dbReference type="InterPro" id="IPR024311">
    <property type="entry name" value="Lipocalin-like"/>
</dbReference>
<reference evidence="3" key="1">
    <citation type="journal article" date="2020" name="Stud. Mycol.">
        <title>101 Dothideomycetes genomes: a test case for predicting lifestyles and emergence of pathogens.</title>
        <authorList>
            <person name="Haridas S."/>
            <person name="Albert R."/>
            <person name="Binder M."/>
            <person name="Bloem J."/>
            <person name="Labutti K."/>
            <person name="Salamov A."/>
            <person name="Andreopoulos B."/>
            <person name="Baker S."/>
            <person name="Barry K."/>
            <person name="Bills G."/>
            <person name="Bluhm B."/>
            <person name="Cannon C."/>
            <person name="Castanera R."/>
            <person name="Culley D."/>
            <person name="Daum C."/>
            <person name="Ezra D."/>
            <person name="Gonzalez J."/>
            <person name="Henrissat B."/>
            <person name="Kuo A."/>
            <person name="Liang C."/>
            <person name="Lipzen A."/>
            <person name="Lutzoni F."/>
            <person name="Magnuson J."/>
            <person name="Mondo S."/>
            <person name="Nolan M."/>
            <person name="Ohm R."/>
            <person name="Pangilinan J."/>
            <person name="Park H.-J."/>
            <person name="Ramirez L."/>
            <person name="Alfaro M."/>
            <person name="Sun H."/>
            <person name="Tritt A."/>
            <person name="Yoshinaga Y."/>
            <person name="Zwiers L.-H."/>
            <person name="Turgeon B."/>
            <person name="Goodwin S."/>
            <person name="Spatafora J."/>
            <person name="Crous P."/>
            <person name="Grigoriev I."/>
        </authorList>
    </citation>
    <scope>NUCLEOTIDE SEQUENCE</scope>
    <source>
        <strain evidence="3">CBS 675.92</strain>
    </source>
</reference>
<feature type="signal peptide" evidence="1">
    <location>
        <begin position="1"/>
        <end position="20"/>
    </location>
</feature>
<dbReference type="AlphaFoldDB" id="A0A6A5TN29"/>
<keyword evidence="1" id="KW-0732">Signal</keyword>
<gene>
    <name evidence="3" type="ORF">CC80DRAFT_493803</name>
</gene>
<proteinExistence type="predicted"/>
<dbReference type="EMBL" id="ML976999">
    <property type="protein sequence ID" value="KAF1954283.1"/>
    <property type="molecule type" value="Genomic_DNA"/>
</dbReference>
<evidence type="ECO:0000259" key="2">
    <source>
        <dbReference type="Pfam" id="PF13924"/>
    </source>
</evidence>
<dbReference type="Pfam" id="PF13924">
    <property type="entry name" value="Lipocalin_5"/>
    <property type="match status" value="1"/>
</dbReference>
<evidence type="ECO:0000256" key="1">
    <source>
        <dbReference type="SAM" id="SignalP"/>
    </source>
</evidence>
<feature type="domain" description="Lipocalin-like" evidence="2">
    <location>
        <begin position="12"/>
        <end position="141"/>
    </location>
</feature>
<accession>A0A6A5TN29</accession>
<sequence>MVFPPAIAGILVGAWALLNATPTHLNGTPIIEKPVIGVAPVGLITYSSEGYMSANLASTDPEDRPLSLRYPAREGDSDVEWAIVGKKNLNYAGNCSVEPWSTPTNGTLTHGPLSVANVPSWTGTNQTRNYRVTQEGDRTVLHLWVPYVELDRIANLFWYKLGPSPFS</sequence>
<keyword evidence="4" id="KW-1185">Reference proteome</keyword>
<evidence type="ECO:0000313" key="3">
    <source>
        <dbReference type="EMBL" id="KAF1954283.1"/>
    </source>
</evidence>